<reference evidence="1" key="1">
    <citation type="submission" date="2022-10" db="EMBL/GenBank/DDBJ databases">
        <title>Culturing micro-colonial fungi from biological soil crusts in the Mojave desert and describing Neophaeococcomyces mojavensis, and introducing the new genera and species Taxawa tesnikishii.</title>
        <authorList>
            <person name="Kurbessoian T."/>
            <person name="Stajich J.E."/>
        </authorList>
    </citation>
    <scope>NUCLEOTIDE SEQUENCE</scope>
    <source>
        <strain evidence="1">JES_115</strain>
    </source>
</reference>
<protein>
    <submittedName>
        <fullName evidence="1">WD repeat-containing protein 6</fullName>
    </submittedName>
</protein>
<organism evidence="1 2">
    <name type="scientific">Coniosporium tulheliwenetii</name>
    <dbReference type="NCBI Taxonomy" id="3383036"/>
    <lineage>
        <taxon>Eukaryota</taxon>
        <taxon>Fungi</taxon>
        <taxon>Dikarya</taxon>
        <taxon>Ascomycota</taxon>
        <taxon>Pezizomycotina</taxon>
        <taxon>Dothideomycetes</taxon>
        <taxon>Dothideomycetes incertae sedis</taxon>
        <taxon>Coniosporium</taxon>
    </lineage>
</organism>
<evidence type="ECO:0000313" key="2">
    <source>
        <dbReference type="Proteomes" id="UP001172680"/>
    </source>
</evidence>
<keyword evidence="2" id="KW-1185">Reference proteome</keyword>
<dbReference type="Proteomes" id="UP001172680">
    <property type="component" value="Unassembled WGS sequence"/>
</dbReference>
<accession>A0ACC2Z8W5</accession>
<name>A0ACC2Z8W5_9PEZI</name>
<sequence length="1248" mass="136548">MVDPPADVSIQPDASINHAAALEYWSSNPPTVNSMLGGHPQLSRIDLQSSANFLAKLRRSSRTYPPGKPLARAVDCGAGIGRVTLGFLAKVAEVVDVVEPVEKFTREEVFNVGLEEWEPADNTYDLIWNQWCLGHLTDAQLVEYFQRCKAALVKGGWIVVKENMSTDPEGRDVFDEVDNSVTRTDGKFKALFKECGLKIVATEVQRGFPKELYPVRPEAVENALCEDGVLSFSGSEESAQLESRSILYSAHVQWLDNGLVLVAAGTAFGEILVWSCGTRAESRSTQLHYVFTGHEGSIFGVRLSPPMTVPGFATPLRVLASCSDDRTIRIWDVTDINDLVSLSGRQPVRDPPQLRETGFGSMVHSTDAPLNTKPLAIAWGHASRIWGIRFLSPSTDVHDDHVLMNVLSYGEDATCQTWQFRCMSNEEFTHVGNDDYMFTLEHTGTHAYHSGKNIWSAEACEHTAGPCKITTGAADGQIITYPATAERQGMFKSDSLHVEQSMDDISRILDQPFFDGTYTPSSVLDSGRPSYVMEHSTSFRSYAFLGKDSLLVITNTGVVLLAKHAKIADNESSVTHSEPLQWKMIDQPRGLQGYSVATAAKSQDSATAFFAGTNGVVYCYNQQCADVPVVARAQGKIAAIFAEMLESKDPSEARTIPISLPSGFIVTSFVNPTFIDGEEHIFLGGRNGSVAIFSISSQLDPDMNGSTLSATYIRTLERTHAKETVTAMLWVPATSSDHTSFGWLLSVGRDGSCAMLHFSRDDAEPSLVHKLDLPFGPNIEGIYLDATSNDLMVYGFSGKQFVLYNASLEREIWTIECGGAHRVWAFHPTCDPGDPSIQGGAFVWTKAGKMNVFSKHTPSHQIIRQGGHGREIKALAVSPSGGACGQLVATGAEDTDIRLFRYETSSQMFRCLRILRKHVTGIQHLQWSDDGRFLFSSGGFEEFLVWRVRSVPVLGIGVVCEAVCPPESELADLRITHFTARSVHASEEGSRRTDAFVTGMMYSDSTVRTWILLLMGNYLTSCLTQSAFLSLGDEDTLLTAGTDGHIALWSLPGQLFSSQPRPTVPESPVVQEGHPPNTVEWHTRTKIHQSTIKALTQHQLSPDSVLVVTGGDDNALAFTLLRWNGSAEEAEMHTSTLLVPRAHASAVTALALIPDSDSSREDGTETRFTVVSSSNDQRIKVWEVMINNGATSIDGVQVRRVANVPTAVADVSSLHILEDGNEGDGSARRRIIVCGVGMDIWRFSPHKV</sequence>
<evidence type="ECO:0000313" key="1">
    <source>
        <dbReference type="EMBL" id="KAJ9643925.1"/>
    </source>
</evidence>
<comment type="caution">
    <text evidence="1">The sequence shown here is derived from an EMBL/GenBank/DDBJ whole genome shotgun (WGS) entry which is preliminary data.</text>
</comment>
<gene>
    <name evidence="1" type="primary">WDR6</name>
    <name evidence="1" type="ORF">H2199_003791</name>
</gene>
<dbReference type="EMBL" id="JAPDRP010000010">
    <property type="protein sequence ID" value="KAJ9643925.1"/>
    <property type="molecule type" value="Genomic_DNA"/>
</dbReference>
<proteinExistence type="predicted"/>